<protein>
    <submittedName>
        <fullName evidence="4">ParB family chromosome partitioning protein</fullName>
    </submittedName>
</protein>
<proteinExistence type="inferred from homology"/>
<dbReference type="InterPro" id="IPR036086">
    <property type="entry name" value="ParB/Sulfiredoxin_sf"/>
</dbReference>
<feature type="region of interest" description="Disordered" evidence="2">
    <location>
        <begin position="391"/>
        <end position="434"/>
    </location>
</feature>
<evidence type="ECO:0000313" key="5">
    <source>
        <dbReference type="Proteomes" id="UP000562395"/>
    </source>
</evidence>
<dbReference type="Gene3D" id="1.10.10.2830">
    <property type="match status" value="1"/>
</dbReference>
<accession>A0A7W6A136</accession>
<feature type="compositionally biased region" description="Acidic residues" evidence="2">
    <location>
        <begin position="681"/>
        <end position="691"/>
    </location>
</feature>
<dbReference type="AlphaFoldDB" id="A0A7W6A136"/>
<dbReference type="Proteomes" id="UP000562395">
    <property type="component" value="Unassembled WGS sequence"/>
</dbReference>
<dbReference type="SMART" id="SM00470">
    <property type="entry name" value="ParB"/>
    <property type="match status" value="1"/>
</dbReference>
<gene>
    <name evidence="4" type="ORF">GGQ88_003843</name>
</gene>
<evidence type="ECO:0000256" key="1">
    <source>
        <dbReference type="ARBA" id="ARBA00006295"/>
    </source>
</evidence>
<comment type="caution">
    <text evidence="4">The sequence shown here is derived from an EMBL/GenBank/DDBJ whole genome shotgun (WGS) entry which is preliminary data.</text>
</comment>
<feature type="region of interest" description="Disordered" evidence="2">
    <location>
        <begin position="672"/>
        <end position="701"/>
    </location>
</feature>
<dbReference type="SUPFAM" id="SSF110849">
    <property type="entry name" value="ParB/Sulfiredoxin"/>
    <property type="match status" value="1"/>
</dbReference>
<dbReference type="CDD" id="cd16406">
    <property type="entry name" value="ParB_N_like"/>
    <property type="match status" value="1"/>
</dbReference>
<organism evidence="4 5">
    <name type="scientific">Novosphingobium hassiacum</name>
    <dbReference type="NCBI Taxonomy" id="173676"/>
    <lineage>
        <taxon>Bacteria</taxon>
        <taxon>Pseudomonadati</taxon>
        <taxon>Pseudomonadota</taxon>
        <taxon>Alphaproteobacteria</taxon>
        <taxon>Sphingomonadales</taxon>
        <taxon>Sphingomonadaceae</taxon>
        <taxon>Novosphingobium</taxon>
    </lineage>
</organism>
<evidence type="ECO:0000259" key="3">
    <source>
        <dbReference type="SMART" id="SM00470"/>
    </source>
</evidence>
<dbReference type="GO" id="GO:0005694">
    <property type="term" value="C:chromosome"/>
    <property type="evidence" value="ECO:0007669"/>
    <property type="project" value="TreeGrafter"/>
</dbReference>
<dbReference type="Gene3D" id="3.90.1530.30">
    <property type="match status" value="1"/>
</dbReference>
<comment type="similarity">
    <text evidence="1">Belongs to the ParB family.</text>
</comment>
<evidence type="ECO:0000313" key="4">
    <source>
        <dbReference type="EMBL" id="MBB3862542.1"/>
    </source>
</evidence>
<keyword evidence="5" id="KW-1185">Reference proteome</keyword>
<dbReference type="PANTHER" id="PTHR33375">
    <property type="entry name" value="CHROMOSOME-PARTITIONING PROTEIN PARB-RELATED"/>
    <property type="match status" value="1"/>
</dbReference>
<evidence type="ECO:0000256" key="2">
    <source>
        <dbReference type="SAM" id="MobiDB-lite"/>
    </source>
</evidence>
<dbReference type="EMBL" id="JACICY010000016">
    <property type="protein sequence ID" value="MBB3862542.1"/>
    <property type="molecule type" value="Genomic_DNA"/>
</dbReference>
<dbReference type="FunFam" id="1.10.10.2830:FF:000001">
    <property type="entry name" value="Chromosome partitioning protein ParB"/>
    <property type="match status" value="1"/>
</dbReference>
<dbReference type="InterPro" id="IPR050336">
    <property type="entry name" value="Chromosome_partition/occlusion"/>
</dbReference>
<dbReference type="FunFam" id="3.90.1530.30:FF:000002">
    <property type="entry name" value="Chromosome partitioning protein ParB"/>
    <property type="match status" value="1"/>
</dbReference>
<dbReference type="PANTHER" id="PTHR33375:SF7">
    <property type="entry name" value="CHROMOSOME 2-PARTITIONING PROTEIN PARB-RELATED"/>
    <property type="match status" value="1"/>
</dbReference>
<feature type="compositionally biased region" description="Polar residues" evidence="2">
    <location>
        <begin position="412"/>
        <end position="427"/>
    </location>
</feature>
<name>A0A7W6A136_9SPHN</name>
<dbReference type="SUPFAM" id="SSF109709">
    <property type="entry name" value="KorB DNA-binding domain-like"/>
    <property type="match status" value="1"/>
</dbReference>
<feature type="domain" description="ParB-like N-terminal" evidence="3">
    <location>
        <begin position="18"/>
        <end position="119"/>
    </location>
</feature>
<dbReference type="InterPro" id="IPR003115">
    <property type="entry name" value="ParB_N"/>
</dbReference>
<dbReference type="GO" id="GO:0007059">
    <property type="term" value="P:chromosome segregation"/>
    <property type="evidence" value="ECO:0007669"/>
    <property type="project" value="TreeGrafter"/>
</dbReference>
<sequence length="701" mass="76730">MTKSQTKSLPKLVLSSSRDIPFSQLLLSQKNVRRVKAGLSIEDLADDIYRRTLLQSLNVRAMVDVDGNATGLFEVPAGGRRFRALELLVKSKRMAKDQPVPCVVREAGIAEEDSLAENVMRVALHPLDQFRAFSALIEAGLSEEDIAARFFVSGQTVRQRLRLAAVSPTLLEVYGEDGMSLEQLMAFSVTDNHARQEQVWEQVGQGQHVSAYHIRRLLTEDAIAANDRRVRFIGLDAYTEAGGYVMRDLFSTDEDGWLQDPALVELLVSEKLSEVAQEIGAEGWKWVEAAVDLPFGCERGTRRITGTTVPLTDEEQARRDSLVDECDRIGEEYRDGCDLPADVDARLTEIDAELTELNCRPLVYDRHEQARAGVFVSLAHDGRLRIDRGYVRPEDEPVGQGDDGQVDAGVASPTSGPSVTVGGQVQHEQPAEDEDDVIRPLPDRLVSELTAVRTVALRDALAGDPQSAFIALLHALCLSVFRTHGDQGCVQIGVTQAWLGNVAPALRESVWSVSIQQRHDQWSERLPDESAALWDALVALTHEEQMALLAHCVSQGVNALVEPAKGYDGRISAHGIAQRIAAADALANVVGLDMAEAGWTPTVDNYLGRVTKPRIIEAVREAKGDATAVLIEHLKKGDMAREAERLLEGTGWLPEPLRLPVVEPVEEDLGELPDFLAGDGSSEDGDAEQPEADYLHAIAAE</sequence>
<dbReference type="RefSeq" id="WP_183615023.1">
    <property type="nucleotide sequence ID" value="NZ_JACICY010000016.1"/>
</dbReference>
<reference evidence="4 5" key="1">
    <citation type="submission" date="2020-08" db="EMBL/GenBank/DDBJ databases">
        <title>Genomic Encyclopedia of Type Strains, Phase IV (KMG-IV): sequencing the most valuable type-strain genomes for metagenomic binning, comparative biology and taxonomic classification.</title>
        <authorList>
            <person name="Goeker M."/>
        </authorList>
    </citation>
    <scope>NUCLEOTIDE SEQUENCE [LARGE SCALE GENOMIC DNA]</scope>
    <source>
        <strain evidence="4 5">DSM 14552</strain>
    </source>
</reference>